<evidence type="ECO:0000313" key="2">
    <source>
        <dbReference type="Proteomes" id="UP000199577"/>
    </source>
</evidence>
<dbReference type="GO" id="GO:0010181">
    <property type="term" value="F:FMN binding"/>
    <property type="evidence" value="ECO:0007669"/>
    <property type="project" value="InterPro"/>
</dbReference>
<dbReference type="InterPro" id="IPR029039">
    <property type="entry name" value="Flavoprotein-like_sf"/>
</dbReference>
<organism evidence="1 2">
    <name type="scientific">Parapedobacter composti</name>
    <dbReference type="NCBI Taxonomy" id="623281"/>
    <lineage>
        <taxon>Bacteria</taxon>
        <taxon>Pseudomonadati</taxon>
        <taxon>Bacteroidota</taxon>
        <taxon>Sphingobacteriia</taxon>
        <taxon>Sphingobacteriales</taxon>
        <taxon>Sphingobacteriaceae</taxon>
        <taxon>Parapedobacter</taxon>
    </lineage>
</organism>
<gene>
    <name evidence="1" type="ORF">SAMN05421747_101205</name>
</gene>
<reference evidence="1 2" key="1">
    <citation type="submission" date="2016-10" db="EMBL/GenBank/DDBJ databases">
        <authorList>
            <person name="de Groot N.N."/>
        </authorList>
    </citation>
    <scope>NUCLEOTIDE SEQUENCE [LARGE SCALE GENOMIC DNA]</scope>
    <source>
        <strain evidence="1 2">DSM 22900</strain>
    </source>
</reference>
<dbReference type="InterPro" id="IPR004465">
    <property type="entry name" value="RNR_NrdI"/>
</dbReference>
<dbReference type="EMBL" id="FOLL01000001">
    <property type="protein sequence ID" value="SFB80249.1"/>
    <property type="molecule type" value="Genomic_DNA"/>
</dbReference>
<proteinExistence type="predicted"/>
<dbReference type="Gene3D" id="3.40.50.360">
    <property type="match status" value="1"/>
</dbReference>
<evidence type="ECO:0000313" key="1">
    <source>
        <dbReference type="EMBL" id="SFB80249.1"/>
    </source>
</evidence>
<dbReference type="STRING" id="623281.SAMN05421747_101205"/>
<dbReference type="PANTHER" id="PTHR37297">
    <property type="entry name" value="PROTEIN NRDI"/>
    <property type="match status" value="1"/>
</dbReference>
<keyword evidence="2" id="KW-1185">Reference proteome</keyword>
<dbReference type="SUPFAM" id="SSF52218">
    <property type="entry name" value="Flavoproteins"/>
    <property type="match status" value="1"/>
</dbReference>
<dbReference type="Pfam" id="PF07972">
    <property type="entry name" value="Flavodoxin_NdrI"/>
    <property type="match status" value="1"/>
</dbReference>
<dbReference type="AlphaFoldDB" id="A0A1I1DYX0"/>
<dbReference type="OrthoDB" id="350535at2"/>
<dbReference type="RefSeq" id="WP_090970178.1">
    <property type="nucleotide sequence ID" value="NZ_FOLL01000001.1"/>
</dbReference>
<dbReference type="Proteomes" id="UP000199577">
    <property type="component" value="Unassembled WGS sequence"/>
</dbReference>
<sequence>MEWIYYDSKTGNVERFMQKVAELTGWMIQKIHPDIEVTHEGHLVTFTTRFGEVPETTKAFLQYASPYLRSVSSSGNRNWGSNFALAGDKIANEYGIPLAFKFELSGTNEDVNEFIGIIKARKHYGNKRGSQELDFAQ</sequence>
<protein>
    <submittedName>
        <fullName evidence="1">Protein involved in ribonucleotide reduction</fullName>
    </submittedName>
</protein>
<accession>A0A1I1DYX0</accession>
<name>A0A1I1DYX0_9SPHI</name>
<dbReference type="PANTHER" id="PTHR37297:SF1">
    <property type="entry name" value="PROTEIN NRDI"/>
    <property type="match status" value="1"/>
</dbReference>
<dbReference type="NCBIfam" id="TIGR00333">
    <property type="entry name" value="nrdI"/>
    <property type="match status" value="1"/>
</dbReference>
<dbReference type="PIRSF" id="PIRSF005087">
    <property type="entry name" value="NrdI"/>
    <property type="match status" value="1"/>
</dbReference>